<evidence type="ECO:0000313" key="1">
    <source>
        <dbReference type="EMBL" id="ULU13540.1"/>
    </source>
</evidence>
<dbReference type="AlphaFoldDB" id="A0AAE9J008"/>
<accession>A0AAE9J008</accession>
<gene>
    <name evidence="1" type="ORF">L3Y34_016203</name>
</gene>
<name>A0AAE9J008_CAEBR</name>
<dbReference type="EMBL" id="CP090891">
    <property type="protein sequence ID" value="ULU13540.1"/>
    <property type="molecule type" value="Genomic_DNA"/>
</dbReference>
<organism evidence="1 2">
    <name type="scientific">Caenorhabditis briggsae</name>
    <dbReference type="NCBI Taxonomy" id="6238"/>
    <lineage>
        <taxon>Eukaryota</taxon>
        <taxon>Metazoa</taxon>
        <taxon>Ecdysozoa</taxon>
        <taxon>Nematoda</taxon>
        <taxon>Chromadorea</taxon>
        <taxon>Rhabditida</taxon>
        <taxon>Rhabditina</taxon>
        <taxon>Rhabditomorpha</taxon>
        <taxon>Rhabditoidea</taxon>
        <taxon>Rhabditidae</taxon>
        <taxon>Peloderinae</taxon>
        <taxon>Caenorhabditis</taxon>
    </lineage>
</organism>
<sequence>MPIALLKFPTDLLREVFRLCDPFELVHGHGDIIDAVRVTKDDGTIGWLKVELGIYASLEFLIADPSDTVVEEIPEEDDW</sequence>
<dbReference type="Proteomes" id="UP000827892">
    <property type="component" value="Chromosome I"/>
</dbReference>
<protein>
    <submittedName>
        <fullName evidence="1">Uncharacterized protein</fullName>
    </submittedName>
</protein>
<evidence type="ECO:0000313" key="2">
    <source>
        <dbReference type="Proteomes" id="UP000827892"/>
    </source>
</evidence>
<reference evidence="1 2" key="1">
    <citation type="submission" date="2022-05" db="EMBL/GenBank/DDBJ databases">
        <title>Chromosome-level reference genomes for two strains of Caenorhabditis briggsae: an improved platform for comparative genomics.</title>
        <authorList>
            <person name="Stevens L."/>
            <person name="Andersen E.C."/>
        </authorList>
    </citation>
    <scope>NUCLEOTIDE SEQUENCE [LARGE SCALE GENOMIC DNA]</scope>
    <source>
        <strain evidence="1">QX1410_ONT</strain>
        <tissue evidence="1">Whole-organism</tissue>
    </source>
</reference>
<proteinExistence type="predicted"/>